<organism evidence="2 3">
    <name type="scientific">Gloeothece verrucosa (strain PCC 7822)</name>
    <name type="common">Cyanothece sp. (strain PCC 7822)</name>
    <dbReference type="NCBI Taxonomy" id="497965"/>
    <lineage>
        <taxon>Bacteria</taxon>
        <taxon>Bacillati</taxon>
        <taxon>Cyanobacteriota</taxon>
        <taxon>Cyanophyceae</taxon>
        <taxon>Oscillatoriophycideae</taxon>
        <taxon>Chroococcales</taxon>
        <taxon>Aphanothecaceae</taxon>
        <taxon>Gloeothece</taxon>
        <taxon>Gloeothece verrucosa</taxon>
    </lineage>
</organism>
<gene>
    <name evidence="2" type="ordered locus">Cyan7822_1038</name>
</gene>
<dbReference type="AlphaFoldDB" id="E0UER7"/>
<name>E0UER7_GLOV7</name>
<dbReference type="Proteomes" id="UP000008206">
    <property type="component" value="Chromosome"/>
</dbReference>
<dbReference type="InterPro" id="IPR011335">
    <property type="entry name" value="Restrct_endonuc-II-like"/>
</dbReference>
<dbReference type="Pfam" id="PF05685">
    <property type="entry name" value="Uma2"/>
    <property type="match status" value="1"/>
</dbReference>
<feature type="domain" description="Putative restriction endonuclease" evidence="1">
    <location>
        <begin position="30"/>
        <end position="187"/>
    </location>
</feature>
<dbReference type="RefSeq" id="WP_013321155.1">
    <property type="nucleotide sequence ID" value="NC_014501.1"/>
</dbReference>
<dbReference type="CDD" id="cd06260">
    <property type="entry name" value="DUF820-like"/>
    <property type="match status" value="1"/>
</dbReference>
<dbReference type="EMBL" id="CP002198">
    <property type="protein sequence ID" value="ADN13047.1"/>
    <property type="molecule type" value="Genomic_DNA"/>
</dbReference>
<dbReference type="HOGENOM" id="CLU_076312_3_2_3"/>
<dbReference type="PANTHER" id="PTHR34107">
    <property type="entry name" value="SLL0198 PROTEIN-RELATED"/>
    <property type="match status" value="1"/>
</dbReference>
<sequence length="193" mass="22003">MVENQILSKPNYHQEQGKISQEISWEKFILHPPERREWVDGQLIEKTGMTLKHGYTQVTLSSQWRSYLKSSGQGGLVCNETLCRTTKQGRRPDVAYITPELLEQYGNNLTIFPQSFPLIAEIASPDDSGEELLAKAREYLDSGCQEVWLLFPEAEIILVNGGQTWLLFNTDEVVSTQRVLTGFSITVKELFSY</sequence>
<evidence type="ECO:0000313" key="3">
    <source>
        <dbReference type="Proteomes" id="UP000008206"/>
    </source>
</evidence>
<evidence type="ECO:0000313" key="2">
    <source>
        <dbReference type="EMBL" id="ADN13047.1"/>
    </source>
</evidence>
<dbReference type="eggNOG" id="COG4636">
    <property type="taxonomic scope" value="Bacteria"/>
</dbReference>
<dbReference type="InterPro" id="IPR012296">
    <property type="entry name" value="Nuclease_put_TT1808"/>
</dbReference>
<dbReference type="Gene3D" id="3.90.1570.10">
    <property type="entry name" value="tt1808, chain A"/>
    <property type="match status" value="1"/>
</dbReference>
<dbReference type="InterPro" id="IPR008538">
    <property type="entry name" value="Uma2"/>
</dbReference>
<accession>E0UER7</accession>
<dbReference type="KEGG" id="cyj:Cyan7822_1038"/>
<proteinExistence type="predicted"/>
<protein>
    <recommendedName>
        <fullName evidence="1">Putative restriction endonuclease domain-containing protein</fullName>
    </recommendedName>
</protein>
<dbReference type="PANTHER" id="PTHR34107:SF1">
    <property type="entry name" value="SLL0198 PROTEIN"/>
    <property type="match status" value="1"/>
</dbReference>
<reference evidence="3" key="1">
    <citation type="journal article" date="2011" name="MBio">
        <title>Novel metabolic attributes of the genus Cyanothece, comprising a group of unicellular nitrogen-fixing Cyanobacteria.</title>
        <authorList>
            <person name="Bandyopadhyay A."/>
            <person name="Elvitigala T."/>
            <person name="Welsh E."/>
            <person name="Stockel J."/>
            <person name="Liberton M."/>
            <person name="Min H."/>
            <person name="Sherman L.A."/>
            <person name="Pakrasi H.B."/>
        </authorList>
    </citation>
    <scope>NUCLEOTIDE SEQUENCE [LARGE SCALE GENOMIC DNA]</scope>
    <source>
        <strain evidence="3">PCC 7822</strain>
    </source>
</reference>
<dbReference type="OrthoDB" id="530973at2"/>
<dbReference type="SUPFAM" id="SSF52980">
    <property type="entry name" value="Restriction endonuclease-like"/>
    <property type="match status" value="1"/>
</dbReference>
<keyword evidence="3" id="KW-1185">Reference proteome</keyword>
<evidence type="ECO:0000259" key="1">
    <source>
        <dbReference type="Pfam" id="PF05685"/>
    </source>
</evidence>
<dbReference type="STRING" id="497965.Cyan7822_1038"/>